<comment type="caution">
    <text evidence="1">The sequence shown here is derived from an EMBL/GenBank/DDBJ whole genome shotgun (WGS) entry which is preliminary data.</text>
</comment>
<dbReference type="Proteomes" id="UP000886289">
    <property type="component" value="Unassembled WGS sequence"/>
</dbReference>
<reference evidence="1" key="1">
    <citation type="journal article" date="2020" name="mSystems">
        <title>Genome- and Community-Level Interaction Insights into Carbon Utilization and Element Cycling Functions of Hydrothermarchaeota in Hydrothermal Sediment.</title>
        <authorList>
            <person name="Zhou Z."/>
            <person name="Liu Y."/>
            <person name="Xu W."/>
            <person name="Pan J."/>
            <person name="Luo Z.H."/>
            <person name="Li M."/>
        </authorList>
    </citation>
    <scope>NUCLEOTIDE SEQUENCE [LARGE SCALE GENOMIC DNA]</scope>
    <source>
        <strain evidence="1">HyVt-233</strain>
    </source>
</reference>
<organism evidence="1">
    <name type="scientific">Desulfofervidus auxilii</name>
    <dbReference type="NCBI Taxonomy" id="1621989"/>
    <lineage>
        <taxon>Bacteria</taxon>
        <taxon>Pseudomonadati</taxon>
        <taxon>Thermodesulfobacteriota</taxon>
        <taxon>Candidatus Desulfofervidia</taxon>
        <taxon>Candidatus Desulfofervidales</taxon>
        <taxon>Candidatus Desulfofervidaceae</taxon>
        <taxon>Candidatus Desulfofervidus</taxon>
    </lineage>
</organism>
<evidence type="ECO:0000313" key="1">
    <source>
        <dbReference type="EMBL" id="HDD45383.1"/>
    </source>
</evidence>
<proteinExistence type="predicted"/>
<sequence length="73" mass="8861">MKKFYNYLFIKDKIKKRICRYIIENYPSGKKIVEIEVGRYFEVVKNSALEGFEVIVTDILRFAFKKSRKILKY</sequence>
<protein>
    <submittedName>
        <fullName evidence="1">Uncharacterized protein</fullName>
    </submittedName>
</protein>
<name>A0A7C0U4F4_DESA2</name>
<accession>A0A7C0U4F4</accession>
<gene>
    <name evidence="1" type="ORF">ENG63_11080</name>
</gene>
<dbReference type="EMBL" id="DRBS01000410">
    <property type="protein sequence ID" value="HDD45383.1"/>
    <property type="molecule type" value="Genomic_DNA"/>
</dbReference>
<dbReference type="AlphaFoldDB" id="A0A7C0U4F4"/>